<comment type="caution">
    <text evidence="1">The sequence shown here is derived from an EMBL/GenBank/DDBJ whole genome shotgun (WGS) entry which is preliminary data.</text>
</comment>
<keyword evidence="2" id="KW-1185">Reference proteome</keyword>
<evidence type="ECO:0000313" key="2">
    <source>
        <dbReference type="Proteomes" id="UP001203284"/>
    </source>
</evidence>
<dbReference type="Proteomes" id="UP001203284">
    <property type="component" value="Unassembled WGS sequence"/>
</dbReference>
<proteinExistence type="predicted"/>
<protein>
    <submittedName>
        <fullName evidence="1">DUF4160 domain-containing protein</fullName>
    </submittedName>
</protein>
<dbReference type="RefSeq" id="WP_247029637.1">
    <property type="nucleotide sequence ID" value="NZ_JALKCH010000007.1"/>
</dbReference>
<sequence>MGKLHTIGKITVRVYANDHLPPHFHIVAPDFEALVEITSLTVLKGSLPKAGRPALDWASQNKAAIIAEWNRINPRFPA</sequence>
<gene>
    <name evidence="1" type="ORF">MWN34_12570</name>
</gene>
<dbReference type="InterPro" id="IPR025427">
    <property type="entry name" value="DUF4160"/>
</dbReference>
<name>A0ABT0DCQ5_9HYPH</name>
<evidence type="ECO:0000313" key="1">
    <source>
        <dbReference type="EMBL" id="MCK0197746.1"/>
    </source>
</evidence>
<dbReference type="Pfam" id="PF13711">
    <property type="entry name" value="DUF4160"/>
    <property type="match status" value="1"/>
</dbReference>
<accession>A0ABT0DCQ5</accession>
<reference evidence="1 2" key="1">
    <citation type="submission" date="2022-04" db="EMBL/GenBank/DDBJ databases">
        <authorList>
            <person name="Grouzdev D.S."/>
            <person name="Pantiukh K.S."/>
            <person name="Krutkina M.S."/>
        </authorList>
    </citation>
    <scope>NUCLEOTIDE SEQUENCE [LARGE SCALE GENOMIC DNA]</scope>
    <source>
        <strain evidence="1 2">6x-1</strain>
    </source>
</reference>
<organism evidence="1 2">
    <name type="scientific">Ancylobacter crimeensis</name>
    <dbReference type="NCBI Taxonomy" id="2579147"/>
    <lineage>
        <taxon>Bacteria</taxon>
        <taxon>Pseudomonadati</taxon>
        <taxon>Pseudomonadota</taxon>
        <taxon>Alphaproteobacteria</taxon>
        <taxon>Hyphomicrobiales</taxon>
        <taxon>Xanthobacteraceae</taxon>
        <taxon>Ancylobacter</taxon>
    </lineage>
</organism>
<dbReference type="EMBL" id="JALKCH010000007">
    <property type="protein sequence ID" value="MCK0197746.1"/>
    <property type="molecule type" value="Genomic_DNA"/>
</dbReference>